<feature type="domain" description="C-type lectin" evidence="20">
    <location>
        <begin position="369"/>
        <end position="486"/>
    </location>
</feature>
<dbReference type="GO" id="GO:0006897">
    <property type="term" value="P:endocytosis"/>
    <property type="evidence" value="ECO:0007669"/>
    <property type="project" value="UniProtKB-KW"/>
</dbReference>
<feature type="disulfide bond" evidence="17">
    <location>
        <begin position="182"/>
        <end position="209"/>
    </location>
</feature>
<evidence type="ECO:0000256" key="9">
    <source>
        <dbReference type="ARBA" id="ARBA00022753"/>
    </source>
</evidence>
<evidence type="ECO:0000256" key="1">
    <source>
        <dbReference type="ARBA" id="ARBA00004251"/>
    </source>
</evidence>
<evidence type="ECO:0000256" key="2">
    <source>
        <dbReference type="ARBA" id="ARBA00004530"/>
    </source>
</evidence>
<keyword evidence="6 19" id="KW-0732">Signal</keyword>
<dbReference type="SUPFAM" id="SSF50370">
    <property type="entry name" value="Ricin B-like lectins"/>
    <property type="match status" value="1"/>
</dbReference>
<evidence type="ECO:0000256" key="3">
    <source>
        <dbReference type="ARBA" id="ARBA00022475"/>
    </source>
</evidence>
<evidence type="ECO:0000256" key="14">
    <source>
        <dbReference type="ARBA" id="ARBA00023170"/>
    </source>
</evidence>
<evidence type="ECO:0000313" key="22">
    <source>
        <dbReference type="Ensembl" id="ENSPCEP00000007455.1"/>
    </source>
</evidence>
<dbReference type="CDD" id="cd00062">
    <property type="entry name" value="FN2"/>
    <property type="match status" value="1"/>
</dbReference>
<dbReference type="InterPro" id="IPR050111">
    <property type="entry name" value="C-type_lectin/snaclec_domain"/>
</dbReference>
<dbReference type="PROSITE" id="PS50231">
    <property type="entry name" value="RICIN_B_LECTIN"/>
    <property type="match status" value="1"/>
</dbReference>
<dbReference type="InterPro" id="IPR016186">
    <property type="entry name" value="C-type_lectin-like/link_sf"/>
</dbReference>
<dbReference type="FunFam" id="3.10.100.10:FF:000023">
    <property type="entry name" value="Macrophage mannose receptor 1"/>
    <property type="match status" value="1"/>
</dbReference>
<dbReference type="InterPro" id="IPR001304">
    <property type="entry name" value="C-type_lectin-like"/>
</dbReference>
<feature type="domain" description="C-type lectin" evidence="20">
    <location>
        <begin position="952"/>
        <end position="1090"/>
    </location>
</feature>
<evidence type="ECO:0000256" key="8">
    <source>
        <dbReference type="ARBA" id="ARBA00022737"/>
    </source>
</evidence>
<keyword evidence="14" id="KW-0675">Receptor</keyword>
<dbReference type="SMART" id="SM00034">
    <property type="entry name" value="CLECT"/>
    <property type="match status" value="8"/>
</dbReference>
<dbReference type="SMART" id="SM00458">
    <property type="entry name" value="RICIN"/>
    <property type="match status" value="1"/>
</dbReference>
<dbReference type="Gene3D" id="2.10.10.10">
    <property type="entry name" value="Fibronectin, type II, collagen-binding"/>
    <property type="match status" value="1"/>
</dbReference>
<evidence type="ECO:0000256" key="13">
    <source>
        <dbReference type="ARBA" id="ARBA00023157"/>
    </source>
</evidence>
<dbReference type="FunFam" id="3.10.100.10:FF:000025">
    <property type="entry name" value="Mannose receptor C-type 1"/>
    <property type="match status" value="1"/>
</dbReference>
<dbReference type="Gene3D" id="2.80.10.50">
    <property type="match status" value="1"/>
</dbReference>
<dbReference type="FunFam" id="3.10.100.10:FF:000016">
    <property type="entry name" value="macrophage mannose receptor 1"/>
    <property type="match status" value="1"/>
</dbReference>
<keyword evidence="8" id="KW-0677">Repeat</keyword>
<evidence type="ECO:0000256" key="19">
    <source>
        <dbReference type="SAM" id="SignalP"/>
    </source>
</evidence>
<evidence type="ECO:0000256" key="18">
    <source>
        <dbReference type="SAM" id="Phobius"/>
    </source>
</evidence>
<keyword evidence="23" id="KW-1185">Reference proteome</keyword>
<dbReference type="InterPro" id="IPR000772">
    <property type="entry name" value="Ricin_B_lectin"/>
</dbReference>
<evidence type="ECO:0000256" key="15">
    <source>
        <dbReference type="ARBA" id="ARBA00023180"/>
    </source>
</evidence>
<keyword evidence="15" id="KW-0325">Glycoprotein</keyword>
<feature type="chain" id="PRO_5034451546" description="Macrophage mannose receptor 1" evidence="19">
    <location>
        <begin position="19"/>
        <end position="1454"/>
    </location>
</feature>
<dbReference type="Pfam" id="PF00040">
    <property type="entry name" value="fn2"/>
    <property type="match status" value="1"/>
</dbReference>
<keyword evidence="4" id="KW-0254">Endocytosis</keyword>
<evidence type="ECO:0000259" key="20">
    <source>
        <dbReference type="PROSITE" id="PS50041"/>
    </source>
</evidence>
<keyword evidence="7" id="KW-0430">Lectin</keyword>
<dbReference type="PRINTS" id="PR00013">
    <property type="entry name" value="FNTYPEII"/>
</dbReference>
<dbReference type="PANTHER" id="PTHR22803">
    <property type="entry name" value="MANNOSE, PHOSPHOLIPASE, LECTIN RECEPTOR RELATED"/>
    <property type="match status" value="1"/>
</dbReference>
<feature type="domain" description="C-type lectin" evidence="20">
    <location>
        <begin position="1111"/>
        <end position="1222"/>
    </location>
</feature>
<dbReference type="CDD" id="cd00037">
    <property type="entry name" value="CLECT"/>
    <property type="match status" value="8"/>
</dbReference>
<feature type="transmembrane region" description="Helical" evidence="18">
    <location>
        <begin position="1400"/>
        <end position="1423"/>
    </location>
</feature>
<keyword evidence="9" id="KW-0967">Endosome</keyword>
<sequence>MTFSALMFFVSLIHSTLQLLDNEIFLIYNEAHKHCVQAQNSSSVTTATCNQDTESQKFRWVSDHQLMSVALRLCLGVPSKTDWVMITLYPCNKTRELQHWECRNETLLAIQGEDLFFTSGRGEKENIMLQKETGVRSKWKIYGTTDGLCSQGYEDLFTLLGNANGAPCVFPFKLSGKWYAECTDAGRSDGLQWCGTTADFDTDQLYGFCPLKYNKTHRFWTTDPLTGVHYQINFQSALTWHQAWKSCQQQNAKLLSITEIHEQTYLRGLIDRTRSDLWIGLNSLNFNHGWQWSGGMPFRYLNWAPGSPTLDPGKICVVLNPRKGAQWENQDCDQKVGYICQRENFTSDSFFLSSELSESNKCPEDWLPYTGHCYKIHREPKVWKEALTSCRKEDGDLASIYNVEEHSFIVSQLGYKPTDELWIGLNDLRIQMYFEWSDKMPVTYTKWLRGEPTHANSRQEDCVVIKGQDGYWADNVCDKKFGYICKKNPLQDIPETVELIDHGCRKGWKRHGFYCYLIGHTFVTFSEAKKTCERSKGYLTTIGDRYEQAYLTSLVGLRPEKYFWIGLSDVEKQGTFKWTDGEAVLFMHWNSGMPGRKPGCVAMRTGNAAGLWDVQRCEEKAKFLCKQPAEAMSHHPPVTENISNSTCPVGWDTSNNTNSCFKPFAREGNQKKSWLEARDFCREKGGDLAAINSEEDQQVIQHSVADKGLSSRPFWIGLFCLDPDEGFLWSDGSPMRYENWYNYEPSNEHGIEHCGTIKEAFSMRWINTHCEHINDWICQIEKGTPLKPEQTSSSANYEITEDGWIIYGDKQYFFSTESVPLEKARKFCKKYFGDLVIIESNSERKFLWNYILRNGKKESYLIGLILNVNQQFIWMDGNPVHYVAWAKNEPNNANAEENCVVMNKNFGLWNDINCGSPNAFICERHDSSVNSALAVTEAPSPSGGCPETWLLFKNKCYKVFGSRYEERVMWFSARSICVNFGGNLASIPNEQVQAFLTYHLQDVQTDIWIGLNDRNSEQHFVWTDGSGVYYTNWIAGSPVVGEITLYDSLHPEDGNNLYQLDCVVMKTDPVDKIGQWKDEECFEDRGFICQMNSDPKLSYSPTIPTSGFTRCGDSNYLIIHSKLKWEEARKKCQDESSELASVLDPYSQSLLWLQVLEYGEPAWIGLNSNATNGNYKWIDKWKMLYSKWAKEEPKKTMACVYLDLDGAWKTASCEQTYFSVCKQSNVIAPTDSPQHSGKCSESEEHRAWVHFRSHCYYIEASFTRNWAQASRECSRLGATLTSIEDHAESIFLSHSIKPLKSKTRSFWTGMIKNVNDYWLWKDNTAVDFVNWNEGEPSSSYSEKCVEIYASSGYWNDVQCSQKKGYICKKSESIKTILTENPPEKKGEKKGEEVSGSHTSLTWLVIILILLIVAGSGCTAYFYVKNKNQGQFIITRMSDTIDSVDNQDQEEHTVA</sequence>
<reference evidence="22" key="2">
    <citation type="submission" date="2025-09" db="UniProtKB">
        <authorList>
            <consortium name="Ensembl"/>
        </authorList>
    </citation>
    <scope>IDENTIFICATION</scope>
</reference>
<feature type="domain" description="C-type lectin" evidence="20">
    <location>
        <begin position="225"/>
        <end position="341"/>
    </location>
</feature>
<proteinExistence type="predicted"/>
<dbReference type="Proteomes" id="UP000694393">
    <property type="component" value="Unplaced"/>
</dbReference>
<evidence type="ECO:0000256" key="6">
    <source>
        <dbReference type="ARBA" id="ARBA00022729"/>
    </source>
</evidence>
<dbReference type="FunFam" id="3.10.100.10:FF:000014">
    <property type="entry name" value="Macrophage mannose receptor 1"/>
    <property type="match status" value="1"/>
</dbReference>
<protein>
    <recommendedName>
        <fullName evidence="16">Macrophage mannose receptor 1</fullName>
    </recommendedName>
</protein>
<dbReference type="FunFam" id="3.10.100.10:FF:000022">
    <property type="entry name" value="Mannose receptor C-type 1"/>
    <property type="match status" value="1"/>
</dbReference>
<evidence type="ECO:0000256" key="7">
    <source>
        <dbReference type="ARBA" id="ARBA00022734"/>
    </source>
</evidence>
<evidence type="ECO:0000313" key="23">
    <source>
        <dbReference type="Proteomes" id="UP000694393"/>
    </source>
</evidence>
<dbReference type="GO" id="GO:0005537">
    <property type="term" value="F:D-mannose binding"/>
    <property type="evidence" value="ECO:0007669"/>
    <property type="project" value="UniProtKB-ARBA"/>
</dbReference>
<keyword evidence="13 17" id="KW-1015">Disulfide bond</keyword>
<name>A0A8C8RLA5_9SAUR</name>
<evidence type="ECO:0000256" key="12">
    <source>
        <dbReference type="ARBA" id="ARBA00023136"/>
    </source>
</evidence>
<dbReference type="Pfam" id="PF24562">
    <property type="entry name" value="CysR_MRC2_N"/>
    <property type="match status" value="1"/>
</dbReference>
<dbReference type="GO" id="GO:0005886">
    <property type="term" value="C:plasma membrane"/>
    <property type="evidence" value="ECO:0007669"/>
    <property type="project" value="UniProtKB-SubCell"/>
</dbReference>
<evidence type="ECO:0000256" key="17">
    <source>
        <dbReference type="PROSITE-ProRule" id="PRU00479"/>
    </source>
</evidence>
<feature type="disulfide bond" evidence="17">
    <location>
        <begin position="168"/>
        <end position="194"/>
    </location>
</feature>
<feature type="domain" description="C-type lectin" evidence="20">
    <location>
        <begin position="511"/>
        <end position="626"/>
    </location>
</feature>
<keyword evidence="11 18" id="KW-1133">Transmembrane helix</keyword>
<dbReference type="FunFam" id="3.10.100.10:FF:000031">
    <property type="entry name" value="macrophage mannose receptor 1"/>
    <property type="match status" value="1"/>
</dbReference>
<dbReference type="FunFam" id="2.10.10.10:FF:000001">
    <property type="entry name" value="Fibronectin 1a isoform 1"/>
    <property type="match status" value="1"/>
</dbReference>
<dbReference type="PROSITE" id="PS51092">
    <property type="entry name" value="FN2_2"/>
    <property type="match status" value="1"/>
</dbReference>
<evidence type="ECO:0000259" key="21">
    <source>
        <dbReference type="PROSITE" id="PS51092"/>
    </source>
</evidence>
<comment type="subcellular location">
    <subcellularLocation>
        <location evidence="1">Cell membrane</location>
        <topology evidence="1">Single-pass type I membrane protein</topology>
    </subcellularLocation>
    <subcellularLocation>
        <location evidence="2">Endosome membrane</location>
        <topology evidence="2">Single-pass type I membrane protein</topology>
    </subcellularLocation>
</comment>
<dbReference type="Ensembl" id="ENSPCET00000007723.1">
    <property type="protein sequence ID" value="ENSPCEP00000007455.1"/>
    <property type="gene ID" value="ENSPCEG00000005981.1"/>
</dbReference>
<dbReference type="FunFam" id="3.10.100.10:FF:000027">
    <property type="entry name" value="Mannose receptor, C type 1"/>
    <property type="match status" value="1"/>
</dbReference>
<dbReference type="PROSITE" id="PS00615">
    <property type="entry name" value="C_TYPE_LECTIN_1"/>
    <property type="match status" value="6"/>
</dbReference>
<evidence type="ECO:0000256" key="10">
    <source>
        <dbReference type="ARBA" id="ARBA00022837"/>
    </source>
</evidence>
<keyword evidence="3" id="KW-1003">Cell membrane</keyword>
<feature type="domain" description="C-type lectin" evidence="20">
    <location>
        <begin position="1251"/>
        <end position="1368"/>
    </location>
</feature>
<feature type="domain" description="C-type lectin" evidence="20">
    <location>
        <begin position="807"/>
        <end position="923"/>
    </location>
</feature>
<accession>A0A8C8RLA5</accession>
<dbReference type="SUPFAM" id="SSF56436">
    <property type="entry name" value="C-type lectin-like"/>
    <property type="match status" value="8"/>
</dbReference>
<dbReference type="CDD" id="cd23407">
    <property type="entry name" value="beta-trefoil_Ricin_MRC1"/>
    <property type="match status" value="1"/>
</dbReference>
<dbReference type="Pfam" id="PF00059">
    <property type="entry name" value="Lectin_C"/>
    <property type="match status" value="8"/>
</dbReference>
<dbReference type="FunFam" id="3.10.100.10:FF:000030">
    <property type="entry name" value="Mannose receptor C-type 1"/>
    <property type="match status" value="1"/>
</dbReference>
<dbReference type="GO" id="GO:0031012">
    <property type="term" value="C:extracellular matrix"/>
    <property type="evidence" value="ECO:0007669"/>
    <property type="project" value="UniProtKB-ARBA"/>
</dbReference>
<feature type="domain" description="Fibronectin type-II" evidence="21">
    <location>
        <begin position="163"/>
        <end position="211"/>
    </location>
</feature>
<dbReference type="InterPro" id="IPR018378">
    <property type="entry name" value="C-type_lectin_CS"/>
</dbReference>
<dbReference type="FunFam" id="2.80.10.50:FF:000032">
    <property type="entry name" value="macrophage mannose receptor 1"/>
    <property type="match status" value="1"/>
</dbReference>
<dbReference type="Gene3D" id="3.10.100.10">
    <property type="entry name" value="Mannose-Binding Protein A, subunit A"/>
    <property type="match status" value="8"/>
</dbReference>
<evidence type="ECO:0000256" key="11">
    <source>
        <dbReference type="ARBA" id="ARBA00022989"/>
    </source>
</evidence>
<keyword evidence="10" id="KW-0106">Calcium</keyword>
<dbReference type="SMART" id="SM00059">
    <property type="entry name" value="FN2"/>
    <property type="match status" value="1"/>
</dbReference>
<evidence type="ECO:0000256" key="5">
    <source>
        <dbReference type="ARBA" id="ARBA00022692"/>
    </source>
</evidence>
<keyword evidence="5 18" id="KW-0812">Transmembrane</keyword>
<reference evidence="22" key="1">
    <citation type="submission" date="2025-08" db="UniProtKB">
        <authorList>
            <consortium name="Ensembl"/>
        </authorList>
    </citation>
    <scope>IDENTIFICATION</scope>
</reference>
<dbReference type="GO" id="GO:0010008">
    <property type="term" value="C:endosome membrane"/>
    <property type="evidence" value="ECO:0007669"/>
    <property type="project" value="UniProtKB-SubCell"/>
</dbReference>
<dbReference type="PROSITE" id="PS50041">
    <property type="entry name" value="C_TYPE_LECTIN_2"/>
    <property type="match status" value="8"/>
</dbReference>
<feature type="signal peptide" evidence="19">
    <location>
        <begin position="1"/>
        <end position="18"/>
    </location>
</feature>
<dbReference type="InterPro" id="IPR016187">
    <property type="entry name" value="CTDL_fold"/>
</dbReference>
<keyword evidence="12 18" id="KW-0472">Membrane</keyword>
<dbReference type="InterPro" id="IPR035992">
    <property type="entry name" value="Ricin_B-like_lectins"/>
</dbReference>
<evidence type="ECO:0000256" key="4">
    <source>
        <dbReference type="ARBA" id="ARBA00022583"/>
    </source>
</evidence>
<feature type="domain" description="C-type lectin" evidence="20">
    <location>
        <begin position="656"/>
        <end position="779"/>
    </location>
</feature>
<evidence type="ECO:0000256" key="16">
    <source>
        <dbReference type="ARBA" id="ARBA00071860"/>
    </source>
</evidence>
<organism evidence="22 23">
    <name type="scientific">Pelusios castaneus</name>
    <name type="common">West African mud turtle</name>
    <dbReference type="NCBI Taxonomy" id="367368"/>
    <lineage>
        <taxon>Eukaryota</taxon>
        <taxon>Metazoa</taxon>
        <taxon>Chordata</taxon>
        <taxon>Craniata</taxon>
        <taxon>Vertebrata</taxon>
        <taxon>Euteleostomi</taxon>
        <taxon>Archelosauria</taxon>
        <taxon>Testudinata</taxon>
        <taxon>Testudines</taxon>
        <taxon>Pleurodira</taxon>
        <taxon>Pelomedusidae</taxon>
        <taxon>Pelusios</taxon>
    </lineage>
</organism>
<dbReference type="InterPro" id="IPR000562">
    <property type="entry name" value="FN_type2_dom"/>
</dbReference>
<dbReference type="InterPro" id="IPR036943">
    <property type="entry name" value="FN_type2_sf"/>
</dbReference>